<dbReference type="Proteomes" id="UP001054945">
    <property type="component" value="Unassembled WGS sequence"/>
</dbReference>
<proteinExistence type="predicted"/>
<reference evidence="2 3" key="1">
    <citation type="submission" date="2021-06" db="EMBL/GenBank/DDBJ databases">
        <title>Caerostris extrusa draft genome.</title>
        <authorList>
            <person name="Kono N."/>
            <person name="Arakawa K."/>
        </authorList>
    </citation>
    <scope>NUCLEOTIDE SEQUENCE [LARGE SCALE GENOMIC DNA]</scope>
</reference>
<dbReference type="AlphaFoldDB" id="A0AAV4MVU6"/>
<keyword evidence="3" id="KW-1185">Reference proteome</keyword>
<evidence type="ECO:0000256" key="1">
    <source>
        <dbReference type="SAM" id="MobiDB-lite"/>
    </source>
</evidence>
<evidence type="ECO:0000313" key="2">
    <source>
        <dbReference type="EMBL" id="GIX75044.1"/>
    </source>
</evidence>
<sequence length="102" mass="11669">METGEFLPSYRISNSRPPSSSTFESRNAKTSSDIKSDLQAKAPRKILRLNNLSTLTDVWPRSSSLFNEHFTNTAAKSVFLFFKFNQFYSNRSIAFYSPILAF</sequence>
<dbReference type="EMBL" id="BPLR01020127">
    <property type="protein sequence ID" value="GIX75044.1"/>
    <property type="molecule type" value="Genomic_DNA"/>
</dbReference>
<evidence type="ECO:0000313" key="3">
    <source>
        <dbReference type="Proteomes" id="UP001054945"/>
    </source>
</evidence>
<gene>
    <name evidence="2" type="ORF">CEXT_181031</name>
</gene>
<comment type="caution">
    <text evidence="2">The sequence shown here is derived from an EMBL/GenBank/DDBJ whole genome shotgun (WGS) entry which is preliminary data.</text>
</comment>
<accession>A0AAV4MVU6</accession>
<feature type="compositionally biased region" description="Polar residues" evidence="1">
    <location>
        <begin position="11"/>
        <end position="31"/>
    </location>
</feature>
<organism evidence="2 3">
    <name type="scientific">Caerostris extrusa</name>
    <name type="common">Bark spider</name>
    <name type="synonym">Caerostris bankana</name>
    <dbReference type="NCBI Taxonomy" id="172846"/>
    <lineage>
        <taxon>Eukaryota</taxon>
        <taxon>Metazoa</taxon>
        <taxon>Ecdysozoa</taxon>
        <taxon>Arthropoda</taxon>
        <taxon>Chelicerata</taxon>
        <taxon>Arachnida</taxon>
        <taxon>Araneae</taxon>
        <taxon>Araneomorphae</taxon>
        <taxon>Entelegynae</taxon>
        <taxon>Araneoidea</taxon>
        <taxon>Araneidae</taxon>
        <taxon>Caerostris</taxon>
    </lineage>
</organism>
<name>A0AAV4MVU6_CAEEX</name>
<feature type="region of interest" description="Disordered" evidence="1">
    <location>
        <begin position="1"/>
        <end position="36"/>
    </location>
</feature>
<protein>
    <submittedName>
        <fullName evidence="2">Uncharacterized protein</fullName>
    </submittedName>
</protein>